<dbReference type="EMBL" id="CAMXCT010006511">
    <property type="protein sequence ID" value="CAI4015014.1"/>
    <property type="molecule type" value="Genomic_DNA"/>
</dbReference>
<proteinExistence type="predicted"/>
<comment type="caution">
    <text evidence="1">The sequence shown here is derived from an EMBL/GenBank/DDBJ whole genome shotgun (WGS) entry which is preliminary data.</text>
</comment>
<dbReference type="EMBL" id="CAMXCT020006511">
    <property type="protein sequence ID" value="CAL1168389.1"/>
    <property type="molecule type" value="Genomic_DNA"/>
</dbReference>
<dbReference type="OrthoDB" id="408055at2759"/>
<accession>A0A9P1GL67</accession>
<organism evidence="1">
    <name type="scientific">Cladocopium goreaui</name>
    <dbReference type="NCBI Taxonomy" id="2562237"/>
    <lineage>
        <taxon>Eukaryota</taxon>
        <taxon>Sar</taxon>
        <taxon>Alveolata</taxon>
        <taxon>Dinophyceae</taxon>
        <taxon>Suessiales</taxon>
        <taxon>Symbiodiniaceae</taxon>
        <taxon>Cladocopium</taxon>
    </lineage>
</organism>
<sequence>MAVEVIVGLVEDDEVLDFTSTREKIKAASDGRELLWINAKKGGHRVVGEFVQPLVDFAESARELFVHGGEL</sequence>
<protein>
    <submittedName>
        <fullName evidence="1">Uncharacterized protein</fullName>
    </submittedName>
</protein>
<name>A0A9P1GL67_9DINO</name>
<dbReference type="Proteomes" id="UP001152797">
    <property type="component" value="Unassembled WGS sequence"/>
</dbReference>
<dbReference type="AlphaFoldDB" id="A0A9P1GL67"/>
<keyword evidence="3" id="KW-1185">Reference proteome</keyword>
<dbReference type="EMBL" id="CAMXCT030006511">
    <property type="protein sequence ID" value="CAL4802326.1"/>
    <property type="molecule type" value="Genomic_DNA"/>
</dbReference>
<reference evidence="1" key="1">
    <citation type="submission" date="2022-10" db="EMBL/GenBank/DDBJ databases">
        <authorList>
            <person name="Chen Y."/>
            <person name="Dougan E. K."/>
            <person name="Chan C."/>
            <person name="Rhodes N."/>
            <person name="Thang M."/>
        </authorList>
    </citation>
    <scope>NUCLEOTIDE SEQUENCE</scope>
</reference>
<evidence type="ECO:0000313" key="2">
    <source>
        <dbReference type="EMBL" id="CAL1168389.1"/>
    </source>
</evidence>
<evidence type="ECO:0000313" key="3">
    <source>
        <dbReference type="Proteomes" id="UP001152797"/>
    </source>
</evidence>
<gene>
    <name evidence="1" type="ORF">C1SCF055_LOCUS39868</name>
</gene>
<reference evidence="2" key="2">
    <citation type="submission" date="2024-04" db="EMBL/GenBank/DDBJ databases">
        <authorList>
            <person name="Chen Y."/>
            <person name="Shah S."/>
            <person name="Dougan E. K."/>
            <person name="Thang M."/>
            <person name="Chan C."/>
        </authorList>
    </citation>
    <scope>NUCLEOTIDE SEQUENCE [LARGE SCALE GENOMIC DNA]</scope>
</reference>
<evidence type="ECO:0000313" key="1">
    <source>
        <dbReference type="EMBL" id="CAI4015014.1"/>
    </source>
</evidence>